<proteinExistence type="predicted"/>
<evidence type="ECO:0000313" key="3">
    <source>
        <dbReference type="Proteomes" id="UP000317536"/>
    </source>
</evidence>
<dbReference type="EMBL" id="VMHJ01000002">
    <property type="protein sequence ID" value="TSJ85692.1"/>
    <property type="molecule type" value="Genomic_DNA"/>
</dbReference>
<feature type="region of interest" description="Disordered" evidence="1">
    <location>
        <begin position="133"/>
        <end position="173"/>
    </location>
</feature>
<sequence>MRIRSIKPEFWRSDDIDALSIPDRLLFIGLWSYVDDNGVGLFSIKNIVGDLFAGDMLRDSNETLIRVKEGLKALFERSLIEIYSQDGNTYLAITNWGKHQRVPNPNKPRYPRPSADSETPLYLFNESLIRPHKSLRTGTGEQRNRGTEEQIPPIAPQGARSESESHEPTSEPTRHFEQFWALYPNHDYPDAAVREFKRVLRRTGTERVTLVALLQGAQVLRDEHRDPRYIPTASKWLHDGGWKNKPKPRAQQRAPVASRSQQNLDHNRQVVERALALEQEQKQRQQTSKELTA</sequence>
<protein>
    <submittedName>
        <fullName evidence="2">Uncharacterized protein</fullName>
    </submittedName>
</protein>
<evidence type="ECO:0000313" key="2">
    <source>
        <dbReference type="EMBL" id="TSJ85692.1"/>
    </source>
</evidence>
<dbReference type="Proteomes" id="UP000317536">
    <property type="component" value="Unassembled WGS sequence"/>
</dbReference>
<accession>A0A556R9X9</accession>
<feature type="region of interest" description="Disordered" evidence="1">
    <location>
        <begin position="235"/>
        <end position="293"/>
    </location>
</feature>
<organism evidence="2 3">
    <name type="scientific">Bifidobacterium asteroides</name>
    <dbReference type="NCBI Taxonomy" id="1684"/>
    <lineage>
        <taxon>Bacteria</taxon>
        <taxon>Bacillati</taxon>
        <taxon>Actinomycetota</taxon>
        <taxon>Actinomycetes</taxon>
        <taxon>Bifidobacteriales</taxon>
        <taxon>Bifidobacteriaceae</taxon>
        <taxon>Bifidobacterium</taxon>
    </lineage>
</organism>
<comment type="caution">
    <text evidence="2">The sequence shown here is derived from an EMBL/GenBank/DDBJ whole genome shotgun (WGS) entry which is preliminary data.</text>
</comment>
<feature type="compositionally biased region" description="Polar residues" evidence="1">
    <location>
        <begin position="284"/>
        <end position="293"/>
    </location>
</feature>
<reference evidence="2 3" key="1">
    <citation type="submission" date="2019-07" db="EMBL/GenBank/DDBJ databases">
        <title>Bifidobacterium asteroides genomes.</title>
        <authorList>
            <person name="Zheng H."/>
        </authorList>
    </citation>
    <scope>NUCLEOTIDE SEQUENCE [LARGE SCALE GENOMIC DNA]</scope>
    <source>
        <strain evidence="2 3">W8111</strain>
    </source>
</reference>
<dbReference type="AlphaFoldDB" id="A0A556R9X9"/>
<evidence type="ECO:0000256" key="1">
    <source>
        <dbReference type="SAM" id="MobiDB-lite"/>
    </source>
</evidence>
<feature type="compositionally biased region" description="Basic and acidic residues" evidence="1">
    <location>
        <begin position="161"/>
        <end position="173"/>
    </location>
</feature>
<gene>
    <name evidence="2" type="ORF">FPK29_04850</name>
</gene>
<name>A0A556R9X9_9BIFI</name>